<dbReference type="EMBL" id="JAHRIO010002465">
    <property type="protein sequence ID" value="MEQ2159470.1"/>
    <property type="molecule type" value="Genomic_DNA"/>
</dbReference>
<accession>A0ABV0MK37</accession>
<evidence type="ECO:0000313" key="1">
    <source>
        <dbReference type="EMBL" id="MEQ2159470.1"/>
    </source>
</evidence>
<feature type="non-terminal residue" evidence="1">
    <location>
        <position position="55"/>
    </location>
</feature>
<comment type="caution">
    <text evidence="1">The sequence shown here is derived from an EMBL/GenBank/DDBJ whole genome shotgun (WGS) entry which is preliminary data.</text>
</comment>
<sequence>MHDEVPMSEKGKITRGRLGSLSLKKEGERQCFLFSKHLIICTRGSGGKLHLTKVL</sequence>
<name>A0ABV0MK37_9TELE</name>
<evidence type="ECO:0000313" key="2">
    <source>
        <dbReference type="Proteomes" id="UP001476798"/>
    </source>
</evidence>
<dbReference type="InterPro" id="IPR011993">
    <property type="entry name" value="PH-like_dom_sf"/>
</dbReference>
<dbReference type="Gene3D" id="2.30.29.30">
    <property type="entry name" value="Pleckstrin-homology domain (PH domain)/Phosphotyrosine-binding domain (PTB)"/>
    <property type="match status" value="1"/>
</dbReference>
<dbReference type="Proteomes" id="UP001476798">
    <property type="component" value="Unassembled WGS sequence"/>
</dbReference>
<protein>
    <submittedName>
        <fullName evidence="1">Ras protein-specific guanine nucleotide-releasing factor</fullName>
    </submittedName>
</protein>
<proteinExistence type="predicted"/>
<gene>
    <name evidence="1" type="primary">RASGRF1_3</name>
    <name evidence="1" type="ORF">GOODEAATRI_023204</name>
</gene>
<keyword evidence="2" id="KW-1185">Reference proteome</keyword>
<reference evidence="1 2" key="1">
    <citation type="submission" date="2021-06" db="EMBL/GenBank/DDBJ databases">
        <authorList>
            <person name="Palmer J.M."/>
        </authorList>
    </citation>
    <scope>NUCLEOTIDE SEQUENCE [LARGE SCALE GENOMIC DNA]</scope>
    <source>
        <strain evidence="1 2">GA_2019</strain>
        <tissue evidence="1">Muscle</tissue>
    </source>
</reference>
<organism evidence="1 2">
    <name type="scientific">Goodea atripinnis</name>
    <dbReference type="NCBI Taxonomy" id="208336"/>
    <lineage>
        <taxon>Eukaryota</taxon>
        <taxon>Metazoa</taxon>
        <taxon>Chordata</taxon>
        <taxon>Craniata</taxon>
        <taxon>Vertebrata</taxon>
        <taxon>Euteleostomi</taxon>
        <taxon>Actinopterygii</taxon>
        <taxon>Neopterygii</taxon>
        <taxon>Teleostei</taxon>
        <taxon>Neoteleostei</taxon>
        <taxon>Acanthomorphata</taxon>
        <taxon>Ovalentaria</taxon>
        <taxon>Atherinomorphae</taxon>
        <taxon>Cyprinodontiformes</taxon>
        <taxon>Goodeidae</taxon>
        <taxon>Goodea</taxon>
    </lineage>
</organism>